<gene>
    <name evidence="2" type="ORF">Tco_1028874</name>
</gene>
<reference evidence="2" key="2">
    <citation type="submission" date="2022-01" db="EMBL/GenBank/DDBJ databases">
        <authorList>
            <person name="Yamashiro T."/>
            <person name="Shiraishi A."/>
            <person name="Satake H."/>
            <person name="Nakayama K."/>
        </authorList>
    </citation>
    <scope>NUCLEOTIDE SEQUENCE</scope>
</reference>
<accession>A0ABQ5G330</accession>
<evidence type="ECO:0000313" key="3">
    <source>
        <dbReference type="Proteomes" id="UP001151760"/>
    </source>
</evidence>
<keyword evidence="3" id="KW-1185">Reference proteome</keyword>
<proteinExistence type="predicted"/>
<organism evidence="2 3">
    <name type="scientific">Tanacetum coccineum</name>
    <dbReference type="NCBI Taxonomy" id="301880"/>
    <lineage>
        <taxon>Eukaryota</taxon>
        <taxon>Viridiplantae</taxon>
        <taxon>Streptophyta</taxon>
        <taxon>Embryophyta</taxon>
        <taxon>Tracheophyta</taxon>
        <taxon>Spermatophyta</taxon>
        <taxon>Magnoliopsida</taxon>
        <taxon>eudicotyledons</taxon>
        <taxon>Gunneridae</taxon>
        <taxon>Pentapetalae</taxon>
        <taxon>asterids</taxon>
        <taxon>campanulids</taxon>
        <taxon>Asterales</taxon>
        <taxon>Asteraceae</taxon>
        <taxon>Asteroideae</taxon>
        <taxon>Anthemideae</taxon>
        <taxon>Anthemidinae</taxon>
        <taxon>Tanacetum</taxon>
    </lineage>
</organism>
<dbReference type="Proteomes" id="UP001151760">
    <property type="component" value="Unassembled WGS sequence"/>
</dbReference>
<evidence type="ECO:0008006" key="4">
    <source>
        <dbReference type="Google" id="ProtNLM"/>
    </source>
</evidence>
<name>A0ABQ5G330_9ASTR</name>
<sequence length="137" mass="15798">MADSSSHKPSSPEITPKEELVTLDKPKRSNPFLPADQVEFIFEEIAFTTNNEVALLYPSHLNSDYFREVSYFISKCCLKEAFIRAPTQYKEYLSEFWYTTKTLDDSKIWVSTPTGGIRGDIGINTFRNALRAHYLPY</sequence>
<comment type="caution">
    <text evidence="2">The sequence shown here is derived from an EMBL/GenBank/DDBJ whole genome shotgun (WGS) entry which is preliminary data.</text>
</comment>
<evidence type="ECO:0000313" key="2">
    <source>
        <dbReference type="EMBL" id="GJT69588.1"/>
    </source>
</evidence>
<dbReference type="EMBL" id="BQNB010018001">
    <property type="protein sequence ID" value="GJT69588.1"/>
    <property type="molecule type" value="Genomic_DNA"/>
</dbReference>
<protein>
    <recommendedName>
        <fullName evidence="4">DUF1499 domain-containing protein</fullName>
    </recommendedName>
</protein>
<reference evidence="2" key="1">
    <citation type="journal article" date="2022" name="Int. J. Mol. Sci.">
        <title>Draft Genome of Tanacetum Coccineum: Genomic Comparison of Closely Related Tanacetum-Family Plants.</title>
        <authorList>
            <person name="Yamashiro T."/>
            <person name="Shiraishi A."/>
            <person name="Nakayama K."/>
            <person name="Satake H."/>
        </authorList>
    </citation>
    <scope>NUCLEOTIDE SEQUENCE</scope>
</reference>
<feature type="region of interest" description="Disordered" evidence="1">
    <location>
        <begin position="1"/>
        <end position="20"/>
    </location>
</feature>
<evidence type="ECO:0000256" key="1">
    <source>
        <dbReference type="SAM" id="MobiDB-lite"/>
    </source>
</evidence>